<evidence type="ECO:0000256" key="11">
    <source>
        <dbReference type="ARBA" id="ARBA00041467"/>
    </source>
</evidence>
<evidence type="ECO:0000259" key="14">
    <source>
        <dbReference type="Pfam" id="PF02879"/>
    </source>
</evidence>
<dbReference type="PANTHER" id="PTHR45745">
    <property type="entry name" value="PHOSPHOMANNOMUTASE 45A"/>
    <property type="match status" value="1"/>
</dbReference>
<gene>
    <name evidence="16" type="ORF">FS935_15755</name>
</gene>
<dbReference type="InterPro" id="IPR016066">
    <property type="entry name" value="A-D-PHexomutase_CS"/>
</dbReference>
<dbReference type="Pfam" id="PF02879">
    <property type="entry name" value="PGM_PMM_II"/>
    <property type="match status" value="1"/>
</dbReference>
<dbReference type="InterPro" id="IPR016055">
    <property type="entry name" value="A-D-PHexomutase_a/b/a-I/II/III"/>
</dbReference>
<dbReference type="SUPFAM" id="SSF55957">
    <property type="entry name" value="Phosphoglucomutase, C-terminal domain"/>
    <property type="match status" value="1"/>
</dbReference>
<evidence type="ECO:0000259" key="15">
    <source>
        <dbReference type="Pfam" id="PF02880"/>
    </source>
</evidence>
<evidence type="ECO:0000256" key="5">
    <source>
        <dbReference type="ARBA" id="ARBA00022553"/>
    </source>
</evidence>
<evidence type="ECO:0000256" key="7">
    <source>
        <dbReference type="ARBA" id="ARBA00022842"/>
    </source>
</evidence>
<dbReference type="Pfam" id="PF02878">
    <property type="entry name" value="PGM_PMM_I"/>
    <property type="match status" value="1"/>
</dbReference>
<feature type="domain" description="Alpha-D-phosphohexomutase alpha/beta/alpha" evidence="14">
    <location>
        <begin position="210"/>
        <end position="315"/>
    </location>
</feature>
<dbReference type="GO" id="GO:0008973">
    <property type="term" value="F:phosphopentomutase activity"/>
    <property type="evidence" value="ECO:0007669"/>
    <property type="project" value="TreeGrafter"/>
</dbReference>
<evidence type="ECO:0000313" key="16">
    <source>
        <dbReference type="EMBL" id="TXC89816.1"/>
    </source>
</evidence>
<comment type="cofactor">
    <cofactor evidence="1">
        <name>Mg(2+)</name>
        <dbReference type="ChEBI" id="CHEBI:18420"/>
    </cofactor>
</comment>
<dbReference type="InterPro" id="IPR036900">
    <property type="entry name" value="A-D-PHexomutase_C_sf"/>
</dbReference>
<evidence type="ECO:0000256" key="3">
    <source>
        <dbReference type="ARBA" id="ARBA00005189"/>
    </source>
</evidence>
<evidence type="ECO:0000256" key="4">
    <source>
        <dbReference type="ARBA" id="ARBA00010231"/>
    </source>
</evidence>
<sequence>MSWKKSYQRWINKQDLDQELKGLLDEMEGNEKLLEDCFYKELEFGTGGMRGEIGPGTNRMNTYTVRKASEGLASYIDSYGEEAKKRGVVIAYDSRHKSPEFAMEAAKTIASHGIQTYVFEELRPTPELSFAVRHLNGFSGIVITASHNPPEYNGYKVYGEDGGQLPPAAADTVISYVGKVEDELLIEVEDEASLKEKGLIKIIGEEIDKAYTEKLKTISVNPNLSNEVDIKVVFTPLHGTANKPVRLGLDALGYKNVTVVKEQELPDPNFSTVKSPNPEEHDAFTLAIRDGKEIDADVLIGTDPDADRLGVAVKNNDGEYVVLTGNQTGALLLHYILSEKKAKGTLPKNGVVLKTIVTSEIGRDIASSFDLDTIDTLTGFKFIGEKINEYERTGQYEFLFGYEESYGYLIGDFARDKDAVQAALLSVEVAAYYKSKGLTLYQGLLEIFKEYGYYKEGLQSLTLKGKEGAEQIQSILQSFRSNPPTDIAGKKIVAIEDYHTSERQDIVAGTKETINLPGSNVLKYILEDHSWFCVRPSGTEPKAKFYFGVNSETLQQSEEQLSALEAGVMDKVNELIAALSK</sequence>
<dbReference type="CDD" id="cd05799">
    <property type="entry name" value="PGM2"/>
    <property type="match status" value="1"/>
</dbReference>
<evidence type="ECO:0000313" key="17">
    <source>
        <dbReference type="Proteomes" id="UP000321363"/>
    </source>
</evidence>
<dbReference type="EMBL" id="VOQF01000008">
    <property type="protein sequence ID" value="TXC89816.1"/>
    <property type="molecule type" value="Genomic_DNA"/>
</dbReference>
<evidence type="ECO:0000256" key="8">
    <source>
        <dbReference type="ARBA" id="ARBA00023235"/>
    </source>
</evidence>
<keyword evidence="17" id="KW-1185">Reference proteome</keyword>
<dbReference type="PRINTS" id="PR00509">
    <property type="entry name" value="PGMPMM"/>
</dbReference>
<comment type="pathway">
    <text evidence="2">Glycolipid metabolism; diglucosyl-diacylglycerol biosynthesis.</text>
</comment>
<evidence type="ECO:0000256" key="12">
    <source>
        <dbReference type="RuleBase" id="RU004326"/>
    </source>
</evidence>
<feature type="domain" description="Alpha-D-phosphohexomutase alpha/beta/alpha" evidence="15">
    <location>
        <begin position="325"/>
        <end position="441"/>
    </location>
</feature>
<dbReference type="AlphaFoldDB" id="A0A5C6VWA5"/>
<name>A0A5C6VWA5_9BACI</name>
<dbReference type="GO" id="GO:0005975">
    <property type="term" value="P:carbohydrate metabolic process"/>
    <property type="evidence" value="ECO:0007669"/>
    <property type="project" value="InterPro"/>
</dbReference>
<dbReference type="Gene3D" id="3.40.120.10">
    <property type="entry name" value="Alpha-D-Glucose-1,6-Bisphosphate, subunit A, domain 3"/>
    <property type="match status" value="3"/>
</dbReference>
<dbReference type="Pfam" id="PF02880">
    <property type="entry name" value="PGM_PMM_III"/>
    <property type="match status" value="1"/>
</dbReference>
<protein>
    <recommendedName>
        <fullName evidence="9">Phosphoglucomutase</fullName>
    </recommendedName>
    <alternativeName>
        <fullName evidence="11">Alpha-phosphoglucomutase</fullName>
    </alternativeName>
    <alternativeName>
        <fullName evidence="10">Glucose phosphomutase</fullName>
    </alternativeName>
</protein>
<keyword evidence="5" id="KW-0597">Phosphoprotein</keyword>
<dbReference type="InterPro" id="IPR005841">
    <property type="entry name" value="Alpha-D-phosphohexomutase_SF"/>
</dbReference>
<dbReference type="Gene3D" id="3.30.310.50">
    <property type="entry name" value="Alpha-D-phosphohexomutase, C-terminal domain"/>
    <property type="match status" value="1"/>
</dbReference>
<evidence type="ECO:0000256" key="6">
    <source>
        <dbReference type="ARBA" id="ARBA00022723"/>
    </source>
</evidence>
<keyword evidence="7 12" id="KW-0460">Magnesium</keyword>
<evidence type="ECO:0000256" key="2">
    <source>
        <dbReference type="ARBA" id="ARBA00005164"/>
    </source>
</evidence>
<keyword evidence="8" id="KW-0413">Isomerase</keyword>
<dbReference type="GO" id="GO:0006166">
    <property type="term" value="P:purine ribonucleoside salvage"/>
    <property type="evidence" value="ECO:0007669"/>
    <property type="project" value="TreeGrafter"/>
</dbReference>
<dbReference type="InterPro" id="IPR005845">
    <property type="entry name" value="A-D-PHexomutase_a/b/a-II"/>
</dbReference>
<comment type="caution">
    <text evidence="16">The sequence shown here is derived from an EMBL/GenBank/DDBJ whole genome shotgun (WGS) entry which is preliminary data.</text>
</comment>
<comment type="pathway">
    <text evidence="3">Lipid metabolism.</text>
</comment>
<dbReference type="PROSITE" id="PS00710">
    <property type="entry name" value="PGM_PMM"/>
    <property type="match status" value="1"/>
</dbReference>
<accession>A0A5C6VWA5</accession>
<proteinExistence type="inferred from homology"/>
<evidence type="ECO:0000256" key="10">
    <source>
        <dbReference type="ARBA" id="ARBA00041398"/>
    </source>
</evidence>
<dbReference type="RefSeq" id="WP_146949614.1">
    <property type="nucleotide sequence ID" value="NZ_VOQF01000008.1"/>
</dbReference>
<evidence type="ECO:0000259" key="13">
    <source>
        <dbReference type="Pfam" id="PF02878"/>
    </source>
</evidence>
<dbReference type="Proteomes" id="UP000321363">
    <property type="component" value="Unassembled WGS sequence"/>
</dbReference>
<dbReference type="GO" id="GO:0000287">
    <property type="term" value="F:magnesium ion binding"/>
    <property type="evidence" value="ECO:0007669"/>
    <property type="project" value="InterPro"/>
</dbReference>
<organism evidence="16 17">
    <name type="scientific">Metabacillus litoralis</name>
    <dbReference type="NCBI Taxonomy" id="152268"/>
    <lineage>
        <taxon>Bacteria</taxon>
        <taxon>Bacillati</taxon>
        <taxon>Bacillota</taxon>
        <taxon>Bacilli</taxon>
        <taxon>Bacillales</taxon>
        <taxon>Bacillaceae</taxon>
        <taxon>Metabacillus</taxon>
    </lineage>
</organism>
<dbReference type="InterPro" id="IPR005844">
    <property type="entry name" value="A-D-PHexomutase_a/b/a-I"/>
</dbReference>
<dbReference type="PANTHER" id="PTHR45745:SF1">
    <property type="entry name" value="PHOSPHOGLUCOMUTASE 2B-RELATED"/>
    <property type="match status" value="1"/>
</dbReference>
<comment type="similarity">
    <text evidence="4 12">Belongs to the phosphohexose mutase family.</text>
</comment>
<reference evidence="16 17" key="1">
    <citation type="journal article" date="2005" name="Int. J. Syst. Evol. Microbiol.">
        <title>Bacillus litoralis sp. nov., isolated from a tidal flat of the Yellow Sea in Korea.</title>
        <authorList>
            <person name="Yoon J.H."/>
            <person name="Oh T.K."/>
        </authorList>
    </citation>
    <scope>NUCLEOTIDE SEQUENCE [LARGE SCALE GENOMIC DNA]</scope>
    <source>
        <strain evidence="16 17">SW-211</strain>
    </source>
</reference>
<feature type="domain" description="Alpha-D-phosphohexomutase alpha/beta/alpha" evidence="13">
    <location>
        <begin position="43"/>
        <end position="179"/>
    </location>
</feature>
<evidence type="ECO:0000256" key="1">
    <source>
        <dbReference type="ARBA" id="ARBA00001946"/>
    </source>
</evidence>
<keyword evidence="6 12" id="KW-0479">Metal-binding</keyword>
<evidence type="ECO:0000256" key="9">
    <source>
        <dbReference type="ARBA" id="ARBA00039995"/>
    </source>
</evidence>
<dbReference type="SUPFAM" id="SSF53738">
    <property type="entry name" value="Phosphoglucomutase, first 3 domains"/>
    <property type="match status" value="3"/>
</dbReference>
<dbReference type="InterPro" id="IPR005846">
    <property type="entry name" value="A-D-PHexomutase_a/b/a-III"/>
</dbReference>
<dbReference type="OrthoDB" id="9806956at2"/>